<name>A0A8H2M6F8_9FIRM</name>
<dbReference type="Proteomes" id="UP000377798">
    <property type="component" value="Unassembled WGS sequence"/>
</dbReference>
<keyword evidence="2" id="KW-1185">Reference proteome</keyword>
<evidence type="ECO:0000313" key="1">
    <source>
        <dbReference type="EMBL" id="VFB17372.1"/>
    </source>
</evidence>
<sequence length="186" mass="21778">MNKHLELNFFRIEGHYGVYQGWMKRPAYFIRRSCGLAALLNILIYEKILQVHSIAEAGFYLDQLARPYLPRPWGIVRFSSLLAILNRLSPKKYQLVAFKKPLQLDFVVAFIQEALEGGHPLLLLTFNHKSPDFHNHWLTITGLSWKDGQYQIICSNWGQRRVYSLNKYLKEPSLYRGLGYFQELSS</sequence>
<dbReference type="EMBL" id="CAACYI010000001">
    <property type="protein sequence ID" value="VFB17372.1"/>
    <property type="molecule type" value="Genomic_DNA"/>
</dbReference>
<comment type="caution">
    <text evidence="1">The sequence shown here is derived from an EMBL/GenBank/DDBJ whole genome shotgun (WGS) entry which is preliminary data.</text>
</comment>
<dbReference type="AlphaFoldDB" id="A0A8H2M6F8"/>
<protein>
    <submittedName>
        <fullName evidence="1">Uncharacterized protein</fullName>
    </submittedName>
</protein>
<accession>A0A8H2M6F8</accession>
<evidence type="ECO:0000313" key="2">
    <source>
        <dbReference type="Proteomes" id="UP000377798"/>
    </source>
</evidence>
<reference evidence="1 2" key="1">
    <citation type="submission" date="2019-02" db="EMBL/GenBank/DDBJ databases">
        <authorList>
            <consortium name="Pathogen Informatics"/>
        </authorList>
    </citation>
    <scope>NUCLEOTIDE SEQUENCE [LARGE SCALE GENOMIC DNA]</scope>
    <source>
        <strain evidence="1 2">3012STDY7089603</strain>
    </source>
</reference>
<proteinExistence type="predicted"/>
<dbReference type="RefSeq" id="WP_131749914.1">
    <property type="nucleotide sequence ID" value="NZ_CAACYI010000001.1"/>
</dbReference>
<organism evidence="1 2">
    <name type="scientific">Urinicoccus massiliensis</name>
    <dbReference type="NCBI Taxonomy" id="1723382"/>
    <lineage>
        <taxon>Bacteria</taxon>
        <taxon>Bacillati</taxon>
        <taxon>Bacillota</taxon>
        <taxon>Tissierellia</taxon>
        <taxon>Tissierellales</taxon>
        <taxon>Peptoniphilaceae</taxon>
        <taxon>Urinicoccus</taxon>
    </lineage>
</organism>
<gene>
    <name evidence="1" type="ORF">NCTC13150_01965</name>
</gene>